<dbReference type="AlphaFoldDB" id="A0A9N8EWX2"/>
<organism evidence="1 2">
    <name type="scientific">Seminavis robusta</name>
    <dbReference type="NCBI Taxonomy" id="568900"/>
    <lineage>
        <taxon>Eukaryota</taxon>
        <taxon>Sar</taxon>
        <taxon>Stramenopiles</taxon>
        <taxon>Ochrophyta</taxon>
        <taxon>Bacillariophyta</taxon>
        <taxon>Bacillariophyceae</taxon>
        <taxon>Bacillariophycidae</taxon>
        <taxon>Naviculales</taxon>
        <taxon>Naviculaceae</taxon>
        <taxon>Seminavis</taxon>
    </lineage>
</organism>
<sequence length="103" mass="11898">MSDTSTSIYFFFSTNVNLRTFLTMADFLTNKSVRRGYVVLRRKESEVTMALEVCDNEIDPTVFLEGNKYLNSNSNDVCHSMVFADKGLRPHNTPYVRKAFRVK</sequence>
<dbReference type="EMBL" id="CAICTM010002578">
    <property type="protein sequence ID" value="CAB9529672.1"/>
    <property type="molecule type" value="Genomic_DNA"/>
</dbReference>
<gene>
    <name evidence="1" type="ORF">SEMRO_2580_G331830.1</name>
</gene>
<evidence type="ECO:0000313" key="1">
    <source>
        <dbReference type="EMBL" id="CAB9529672.1"/>
    </source>
</evidence>
<comment type="caution">
    <text evidence="1">The sequence shown here is derived from an EMBL/GenBank/DDBJ whole genome shotgun (WGS) entry which is preliminary data.</text>
</comment>
<keyword evidence="2" id="KW-1185">Reference proteome</keyword>
<reference evidence="1" key="1">
    <citation type="submission" date="2020-06" db="EMBL/GenBank/DDBJ databases">
        <authorList>
            <consortium name="Plant Systems Biology data submission"/>
        </authorList>
    </citation>
    <scope>NUCLEOTIDE SEQUENCE</scope>
    <source>
        <strain evidence="1">D6</strain>
    </source>
</reference>
<accession>A0A9N8EWX2</accession>
<proteinExistence type="predicted"/>
<dbReference type="Proteomes" id="UP001153069">
    <property type="component" value="Unassembled WGS sequence"/>
</dbReference>
<name>A0A9N8EWX2_9STRA</name>
<evidence type="ECO:0000313" key="2">
    <source>
        <dbReference type="Proteomes" id="UP001153069"/>
    </source>
</evidence>
<protein>
    <submittedName>
        <fullName evidence="1">Uncharacterized protein</fullName>
    </submittedName>
</protein>